<evidence type="ECO:0000313" key="2">
    <source>
        <dbReference type="EMBL" id="MBB3984543.1"/>
    </source>
</evidence>
<proteinExistence type="predicted"/>
<reference evidence="2 3" key="1">
    <citation type="submission" date="2020-08" db="EMBL/GenBank/DDBJ databases">
        <title>Genomic Encyclopedia of Type Strains, Phase IV (KMG-IV): sequencing the most valuable type-strain genomes for metagenomic binning, comparative biology and taxonomic classification.</title>
        <authorList>
            <person name="Goeker M."/>
        </authorList>
    </citation>
    <scope>NUCLEOTIDE SEQUENCE [LARGE SCALE GENOMIC DNA]</scope>
    <source>
        <strain evidence="2 3">DSM 102235</strain>
    </source>
</reference>
<keyword evidence="3" id="KW-1185">Reference proteome</keyword>
<dbReference type="PANTHER" id="PTHR42695:SF5">
    <property type="entry name" value="GLUTAMINE AMIDOTRANSFERASE YLR126C-RELATED"/>
    <property type="match status" value="1"/>
</dbReference>
<dbReference type="Proteomes" id="UP000541426">
    <property type="component" value="Unassembled WGS sequence"/>
</dbReference>
<dbReference type="Pfam" id="PF00117">
    <property type="entry name" value="GATase"/>
    <property type="match status" value="1"/>
</dbReference>
<dbReference type="SUPFAM" id="SSF52317">
    <property type="entry name" value="Class I glutamine amidotransferase-like"/>
    <property type="match status" value="1"/>
</dbReference>
<comment type="caution">
    <text evidence="2">The sequence shown here is derived from an EMBL/GenBank/DDBJ whole genome shotgun (WGS) entry which is preliminary data.</text>
</comment>
<evidence type="ECO:0000313" key="3">
    <source>
        <dbReference type="Proteomes" id="UP000541426"/>
    </source>
</evidence>
<dbReference type="InterPro" id="IPR017926">
    <property type="entry name" value="GATASE"/>
</dbReference>
<dbReference type="InterPro" id="IPR044992">
    <property type="entry name" value="ChyE-like"/>
</dbReference>
<dbReference type="PANTHER" id="PTHR42695">
    <property type="entry name" value="GLUTAMINE AMIDOTRANSFERASE YLR126C-RELATED"/>
    <property type="match status" value="1"/>
</dbReference>
<dbReference type="GO" id="GO:0005829">
    <property type="term" value="C:cytosol"/>
    <property type="evidence" value="ECO:0007669"/>
    <property type="project" value="TreeGrafter"/>
</dbReference>
<dbReference type="GO" id="GO:0003922">
    <property type="term" value="F:GMP synthase (glutamine-hydrolyzing) activity"/>
    <property type="evidence" value="ECO:0007669"/>
    <property type="project" value="UniProtKB-EC"/>
</dbReference>
<dbReference type="CDD" id="cd01741">
    <property type="entry name" value="GATase1_1"/>
    <property type="match status" value="1"/>
</dbReference>
<protein>
    <submittedName>
        <fullName evidence="2">GMP synthase (Glutamine-hydrolyzing)</fullName>
        <ecNumber evidence="2">6.3.5.2</ecNumber>
    </submittedName>
</protein>
<organism evidence="2 3">
    <name type="scientific">Sagittula marina</name>
    <dbReference type="NCBI Taxonomy" id="943940"/>
    <lineage>
        <taxon>Bacteria</taxon>
        <taxon>Pseudomonadati</taxon>
        <taxon>Pseudomonadota</taxon>
        <taxon>Alphaproteobacteria</taxon>
        <taxon>Rhodobacterales</taxon>
        <taxon>Roseobacteraceae</taxon>
        <taxon>Sagittula</taxon>
    </lineage>
</organism>
<feature type="domain" description="Glutamine amidotransferase" evidence="1">
    <location>
        <begin position="53"/>
        <end position="176"/>
    </location>
</feature>
<gene>
    <name evidence="2" type="ORF">GGQ68_000859</name>
</gene>
<dbReference type="RefSeq" id="WP_183963232.1">
    <property type="nucleotide sequence ID" value="NZ_BAABBZ010000014.1"/>
</dbReference>
<name>A0A7W6GRF7_9RHOB</name>
<dbReference type="Gene3D" id="3.40.50.880">
    <property type="match status" value="1"/>
</dbReference>
<dbReference type="EC" id="6.3.5.2" evidence="2"/>
<dbReference type="InterPro" id="IPR029062">
    <property type="entry name" value="Class_I_gatase-like"/>
</dbReference>
<dbReference type="PROSITE" id="PS51273">
    <property type="entry name" value="GATASE_TYPE_1"/>
    <property type="match status" value="1"/>
</dbReference>
<keyword evidence="2" id="KW-0436">Ligase</keyword>
<dbReference type="EMBL" id="JACIEJ010000002">
    <property type="protein sequence ID" value="MBB3984543.1"/>
    <property type="molecule type" value="Genomic_DNA"/>
</dbReference>
<evidence type="ECO:0000259" key="1">
    <source>
        <dbReference type="Pfam" id="PF00117"/>
    </source>
</evidence>
<dbReference type="AlphaFoldDB" id="A0A7W6GRF7"/>
<accession>A0A7W6GRF7</accession>
<sequence>MKIGILQTGPVPEDLVEAHGHYPDMFVRMLAPFGFDFQTWAVLDGEFPDTIHEADGWLITGSRFGVYEDHAFLPPLRDMIRDIFDASIPLVGICFGHQIIAQALGGHVEKYTGGWSVGPKRYTFPDGDKVIHAYHQDQVITPPEGAQTIASNDFCAHAGLYYPGKAFSVQPHPEFNDAYERALLETRGPGVVPDERLDEAGAALGTPLDSADIAAMIARFFRERTIE</sequence>